<reference evidence="1 2" key="1">
    <citation type="journal article" date="2011" name="Biochem. Biophys. Res. Commun.">
        <title>Increased number of Arginine-based salt bridges contributes to the thermotolerance of thermotolerant acetic acid bacteria, Acetobacter tropicalis SKU1100.</title>
        <authorList>
            <person name="Matsutani M."/>
            <person name="Hirakawa H."/>
            <person name="Nishikura M."/>
            <person name="Soemphol W."/>
            <person name="Ali I.A.I."/>
            <person name="Yakushi T."/>
            <person name="Matsushita K."/>
        </authorList>
    </citation>
    <scope>NUCLEOTIDE SEQUENCE [LARGE SCALE GENOMIC DNA]</scope>
    <source>
        <strain evidence="1 2">NBRC 101654</strain>
    </source>
</reference>
<sequence>MDGWNTLEWEDCRWTSGNGLLPLGERHPNSVALITIQIRKTGPYLATDAVQKKAALRA</sequence>
<dbReference type="Proteomes" id="UP000004319">
    <property type="component" value="Unassembled WGS sequence"/>
</dbReference>
<comment type="caution">
    <text evidence="1">The sequence shown here is derived from an EMBL/GenBank/DDBJ whole genome shotgun (WGS) entry which is preliminary data.</text>
</comment>
<evidence type="ECO:0000313" key="1">
    <source>
        <dbReference type="EMBL" id="GAA10171.1"/>
    </source>
</evidence>
<dbReference type="EMBL" id="BABS01000179">
    <property type="protein sequence ID" value="GAA10171.1"/>
    <property type="molecule type" value="Genomic_DNA"/>
</dbReference>
<organism evidence="1 2">
    <name type="scientific">Acetobacter tropicalis NBRC 101654</name>
    <dbReference type="NCBI Taxonomy" id="749388"/>
    <lineage>
        <taxon>Bacteria</taxon>
        <taxon>Pseudomonadati</taxon>
        <taxon>Pseudomonadota</taxon>
        <taxon>Alphaproteobacteria</taxon>
        <taxon>Acetobacterales</taxon>
        <taxon>Acetobacteraceae</taxon>
        <taxon>Acetobacter</taxon>
    </lineage>
</organism>
<proteinExistence type="predicted"/>
<dbReference type="AlphaFoldDB" id="F7VIH6"/>
<name>F7VIH6_9PROT</name>
<protein>
    <submittedName>
        <fullName evidence="1">Outer membrane protein</fullName>
    </submittedName>
</protein>
<evidence type="ECO:0000313" key="2">
    <source>
        <dbReference type="Proteomes" id="UP000004319"/>
    </source>
</evidence>
<accession>F7VIH6</accession>
<gene>
    <name evidence="1" type="ORF">ATPR_3175</name>
</gene>